<reference evidence="2 3" key="1">
    <citation type="submission" date="2023-12" db="EMBL/GenBank/DDBJ databases">
        <title>Denitrificimonas halotolerans sp. nov.,a novel species isolated from landfill leachate.</title>
        <authorList>
            <person name="Wang S."/>
        </authorList>
    </citation>
    <scope>NUCLEOTIDE SEQUENCE [LARGE SCALE GENOMIC DNA]</scope>
    <source>
        <strain evidence="2 3">JX-1</strain>
    </source>
</reference>
<accession>A0ABU5GT47</accession>
<dbReference type="SUPFAM" id="SSF48452">
    <property type="entry name" value="TPR-like"/>
    <property type="match status" value="1"/>
</dbReference>
<gene>
    <name evidence="2" type="ORF">TOI97_11270</name>
</gene>
<dbReference type="Gene3D" id="1.25.40.10">
    <property type="entry name" value="Tetratricopeptide repeat domain"/>
    <property type="match status" value="1"/>
</dbReference>
<organism evidence="2 3">
    <name type="scientific">Denitrificimonas halotolerans</name>
    <dbReference type="NCBI Taxonomy" id="3098930"/>
    <lineage>
        <taxon>Bacteria</taxon>
        <taxon>Pseudomonadati</taxon>
        <taxon>Pseudomonadota</taxon>
        <taxon>Gammaproteobacteria</taxon>
        <taxon>Pseudomonadales</taxon>
        <taxon>Pseudomonadaceae</taxon>
        <taxon>Denitrificimonas</taxon>
    </lineage>
</organism>
<keyword evidence="1" id="KW-0472">Membrane</keyword>
<name>A0ABU5GT47_9GAMM</name>
<dbReference type="EMBL" id="JAXIVU010000019">
    <property type="protein sequence ID" value="MDY7220143.1"/>
    <property type="molecule type" value="Genomic_DNA"/>
</dbReference>
<dbReference type="Proteomes" id="UP001294570">
    <property type="component" value="Unassembled WGS sequence"/>
</dbReference>
<dbReference type="Gene3D" id="1.25.10.10">
    <property type="entry name" value="Leucine-rich Repeat Variant"/>
    <property type="match status" value="1"/>
</dbReference>
<evidence type="ECO:0000313" key="3">
    <source>
        <dbReference type="Proteomes" id="UP001294570"/>
    </source>
</evidence>
<sequence>MNSNWLFNVDVLNPLLQVEQLSGLLAIHVLLSICVAVLAWLLLPAKYRFPIQLSLPLLVSFAMLMPVVGAVGLLLFVLPSLHCPKRQKESVLNVQEKIELPYTQLKEKASVLFNDGSLQDVLTLQSDEHKRLNALLSIGNMKQQHAIPILKKALHDPADDIRLLAYAMLDKYETQINTQLERVQEQLAEAQGAQLAQLHQQVARNYWELAYLGLAQGAVFEHVLERAQFHIQQAIDYKETSELLLLQGRIALQQRQLEQAHKCFTQALAMGMHKQHVIPYLAEIAYEAGRYHEIPALLAQLPEAIRQRYPFLAIVGYWHVSA</sequence>
<proteinExistence type="predicted"/>
<keyword evidence="3" id="KW-1185">Reference proteome</keyword>
<keyword evidence="1" id="KW-1133">Transmembrane helix</keyword>
<dbReference type="RefSeq" id="WP_321554227.1">
    <property type="nucleotide sequence ID" value="NZ_JAXIVU010000019.1"/>
</dbReference>
<evidence type="ECO:0000256" key="1">
    <source>
        <dbReference type="SAM" id="Phobius"/>
    </source>
</evidence>
<keyword evidence="1" id="KW-0812">Transmembrane</keyword>
<feature type="transmembrane region" description="Helical" evidence="1">
    <location>
        <begin position="20"/>
        <end position="43"/>
    </location>
</feature>
<dbReference type="InterPro" id="IPR011990">
    <property type="entry name" value="TPR-like_helical_dom_sf"/>
</dbReference>
<evidence type="ECO:0000313" key="2">
    <source>
        <dbReference type="EMBL" id="MDY7220143.1"/>
    </source>
</evidence>
<comment type="caution">
    <text evidence="2">The sequence shown here is derived from an EMBL/GenBank/DDBJ whole genome shotgun (WGS) entry which is preliminary data.</text>
</comment>
<dbReference type="InterPro" id="IPR011989">
    <property type="entry name" value="ARM-like"/>
</dbReference>
<feature type="transmembrane region" description="Helical" evidence="1">
    <location>
        <begin position="55"/>
        <end position="78"/>
    </location>
</feature>
<protein>
    <submittedName>
        <fullName evidence="2">HEAT repeat domain-containing protein</fullName>
    </submittedName>
</protein>